<accession>A0A401SQ00</accession>
<feature type="chain" id="PRO_5019306092" description="CWH43-like N-terminal domain-containing protein" evidence="7">
    <location>
        <begin position="27"/>
        <end position="271"/>
    </location>
</feature>
<keyword evidence="5 6" id="KW-0472">Membrane</keyword>
<name>A0A401SQ00_CHIPU</name>
<dbReference type="InterPro" id="IPR019402">
    <property type="entry name" value="CWH43_N"/>
</dbReference>
<dbReference type="STRING" id="137246.A0A401SQ00"/>
<evidence type="ECO:0000256" key="4">
    <source>
        <dbReference type="ARBA" id="ARBA00022989"/>
    </source>
</evidence>
<keyword evidence="10" id="KW-1185">Reference proteome</keyword>
<evidence type="ECO:0000256" key="6">
    <source>
        <dbReference type="SAM" id="Phobius"/>
    </source>
</evidence>
<evidence type="ECO:0000256" key="2">
    <source>
        <dbReference type="ARBA" id="ARBA00006565"/>
    </source>
</evidence>
<dbReference type="OMA" id="SITGMWI"/>
<protein>
    <recommendedName>
        <fullName evidence="8">CWH43-like N-terminal domain-containing protein</fullName>
    </recommendedName>
</protein>
<dbReference type="PANTHER" id="PTHR21324:SF9">
    <property type="entry name" value="TRANSMEMBRANE PROTEIN 150A"/>
    <property type="match status" value="1"/>
</dbReference>
<dbReference type="Pfam" id="PF10277">
    <property type="entry name" value="Frag1"/>
    <property type="match status" value="1"/>
</dbReference>
<evidence type="ECO:0000256" key="5">
    <source>
        <dbReference type="ARBA" id="ARBA00023136"/>
    </source>
</evidence>
<feature type="signal peptide" evidence="7">
    <location>
        <begin position="1"/>
        <end position="26"/>
    </location>
</feature>
<dbReference type="OrthoDB" id="9925752at2759"/>
<feature type="transmembrane region" description="Helical" evidence="6">
    <location>
        <begin position="202"/>
        <end position="224"/>
    </location>
</feature>
<dbReference type="EMBL" id="BEZZ01000438">
    <property type="protein sequence ID" value="GCC32471.1"/>
    <property type="molecule type" value="Genomic_DNA"/>
</dbReference>
<evidence type="ECO:0000256" key="1">
    <source>
        <dbReference type="ARBA" id="ARBA00004127"/>
    </source>
</evidence>
<evidence type="ECO:0000313" key="10">
    <source>
        <dbReference type="Proteomes" id="UP000287033"/>
    </source>
</evidence>
<dbReference type="GO" id="GO:0012505">
    <property type="term" value="C:endomembrane system"/>
    <property type="evidence" value="ECO:0007669"/>
    <property type="project" value="UniProtKB-SubCell"/>
</dbReference>
<evidence type="ECO:0000313" key="9">
    <source>
        <dbReference type="EMBL" id="GCC32471.1"/>
    </source>
</evidence>
<evidence type="ECO:0000256" key="3">
    <source>
        <dbReference type="ARBA" id="ARBA00022692"/>
    </source>
</evidence>
<comment type="subcellular location">
    <subcellularLocation>
        <location evidence="1">Endomembrane system</location>
        <topology evidence="1">Multi-pass membrane protein</topology>
    </subcellularLocation>
</comment>
<comment type="similarity">
    <text evidence="2">Belongs to the DRAM/TMEM150 family.</text>
</comment>
<gene>
    <name evidence="9" type="ORF">chiPu_0010932</name>
</gene>
<dbReference type="Proteomes" id="UP000287033">
    <property type="component" value="Unassembled WGS sequence"/>
</dbReference>
<evidence type="ECO:0000259" key="8">
    <source>
        <dbReference type="Pfam" id="PF10277"/>
    </source>
</evidence>
<feature type="transmembrane region" description="Helical" evidence="6">
    <location>
        <begin position="140"/>
        <end position="165"/>
    </location>
</feature>
<comment type="caution">
    <text evidence="9">The sequence shown here is derived from an EMBL/GenBank/DDBJ whole genome shotgun (WGS) entry which is preliminary data.</text>
</comment>
<evidence type="ECO:0000256" key="7">
    <source>
        <dbReference type="SAM" id="SignalP"/>
    </source>
</evidence>
<feature type="transmembrane region" description="Helical" evidence="6">
    <location>
        <begin position="77"/>
        <end position="95"/>
    </location>
</feature>
<sequence length="271" mass="29519">MTAWVILPVSLSVSTITALWVVYAVAVRNHHVCPVDNWIYNDSCGSVSVQGGPKLCCTLADIPLVSKCGTSPPESCLFSLICSVGSFMVMLVGLLRYAQVMERHQNSLLNTAALVTCWICAAGLIVVGNFQVDNAKVLHYVGAGVGFPSSMLFICFQSVLTYRIAKNSLDYQIGHCRAFLTIVAFINLVMSGVFFMQESSQLQHAAAICEWVFTIIILIFYGTFAVEFGSITQNTFLEMLAKRDKKTNCKADANMAPSSGPSRTQEAIAMI</sequence>
<organism evidence="9 10">
    <name type="scientific">Chiloscyllium punctatum</name>
    <name type="common">Brownbanded bambooshark</name>
    <name type="synonym">Hemiscyllium punctatum</name>
    <dbReference type="NCBI Taxonomy" id="137246"/>
    <lineage>
        <taxon>Eukaryota</taxon>
        <taxon>Metazoa</taxon>
        <taxon>Chordata</taxon>
        <taxon>Craniata</taxon>
        <taxon>Vertebrata</taxon>
        <taxon>Chondrichthyes</taxon>
        <taxon>Elasmobranchii</taxon>
        <taxon>Galeomorphii</taxon>
        <taxon>Galeoidea</taxon>
        <taxon>Orectolobiformes</taxon>
        <taxon>Hemiscylliidae</taxon>
        <taxon>Chiloscyllium</taxon>
    </lineage>
</organism>
<feature type="domain" description="CWH43-like N-terminal" evidence="8">
    <location>
        <begin position="4"/>
        <end position="230"/>
    </location>
</feature>
<keyword evidence="7" id="KW-0732">Signal</keyword>
<dbReference type="AlphaFoldDB" id="A0A401SQ00"/>
<keyword evidence="4 6" id="KW-1133">Transmembrane helix</keyword>
<dbReference type="InterPro" id="IPR050911">
    <property type="entry name" value="DRAM/TMEM150_Autophagy_Mod"/>
</dbReference>
<feature type="transmembrane region" description="Helical" evidence="6">
    <location>
        <begin position="177"/>
        <end position="196"/>
    </location>
</feature>
<keyword evidence="3 6" id="KW-0812">Transmembrane</keyword>
<reference evidence="9 10" key="1">
    <citation type="journal article" date="2018" name="Nat. Ecol. Evol.">
        <title>Shark genomes provide insights into elasmobranch evolution and the origin of vertebrates.</title>
        <authorList>
            <person name="Hara Y"/>
            <person name="Yamaguchi K"/>
            <person name="Onimaru K"/>
            <person name="Kadota M"/>
            <person name="Koyanagi M"/>
            <person name="Keeley SD"/>
            <person name="Tatsumi K"/>
            <person name="Tanaka K"/>
            <person name="Motone F"/>
            <person name="Kageyama Y"/>
            <person name="Nozu R"/>
            <person name="Adachi N"/>
            <person name="Nishimura O"/>
            <person name="Nakagawa R"/>
            <person name="Tanegashima C"/>
            <person name="Kiyatake I"/>
            <person name="Matsumoto R"/>
            <person name="Murakumo K"/>
            <person name="Nishida K"/>
            <person name="Terakita A"/>
            <person name="Kuratani S"/>
            <person name="Sato K"/>
            <person name="Hyodo S Kuraku.S."/>
        </authorList>
    </citation>
    <scope>NUCLEOTIDE SEQUENCE [LARGE SCALE GENOMIC DNA]</scope>
</reference>
<feature type="transmembrane region" description="Helical" evidence="6">
    <location>
        <begin position="107"/>
        <end position="128"/>
    </location>
</feature>
<dbReference type="PANTHER" id="PTHR21324">
    <property type="entry name" value="FASTING-INDUCIBLE INTEGRAL MEMBRANE PROTEIN TM6P1-RELATED"/>
    <property type="match status" value="1"/>
</dbReference>
<proteinExistence type="inferred from homology"/>